<dbReference type="SMART" id="SM00539">
    <property type="entry name" value="NIDO"/>
    <property type="match status" value="1"/>
</dbReference>
<evidence type="ECO:0000313" key="8">
    <source>
        <dbReference type="EMBL" id="PIO74034.1"/>
    </source>
</evidence>
<feature type="domain" description="NIDO" evidence="7">
    <location>
        <begin position="89"/>
        <end position="194"/>
    </location>
</feature>
<proteinExistence type="predicted"/>
<sequence>MPNPGHIDPSLLDQREKYTDLREEEGWWHLFPYGPLYNDANLLNKPHHDRQIDFDFDFPFYGFRFNYTMIYPNGLLAFSDPEFIQPPYTFPNPRWPEQKTWGRVEDTYLLDNITMAIREGIIGANGFRADYAVIVTWERMAYGGAPKVTQAGFNGGNGTGWTALPYSGEGRVIKLKEFSNVGIPGRWLFRVDEEIIRGGCSNESIANVIVNHRRFYPGYLTTAPIAATMIGGVYVNVSGPCLRGGDVVKVIFDEYQVDCVRLNMHRAQCVLPVNRMYKTGLVNVKMSRDGGQSYPYVGTFYLLQPALASPAVKLIDNPREVHNNWRSANATRLRLEWAPYNLTNDVNAMINIKLLGYWEDTDDHIGTIAERTSNDGSYEFDPRTLARTSMLFDSWRRYSFGAVRISIADTDESTGVFWSKLTPFGWYFRDIWEYEYGRDWALELCQDWFDYDGKRVNFAMDLEPFLPCPCTLDQAFLDLGRYMPLFGCDVDGDASCEYNKGAQHCVMSVAATWTGAGQVCCYDFEGWLMHSDDYENAAHLRFFSPGTAMRAHPMGSYPFKRPPYVPSLSNFHTDIMAYEKCCKWAGACEFYFWRRQTSGCQEYIPPVAGNQEVHASVITGVAARENQSDIIQVFARKEFRRWRYRMDVVVNGHYRYFDTPELKMQRFRGVTIRSPERNHNQSEIHVMFDSGAGIRVAEAHGVLSVMTLLPPDFNETFAVACQNVYECEYDYFLTGRREIAMNTLEVQSKLIELKHKGSQRGKLV</sequence>
<organism evidence="8 9">
    <name type="scientific">Teladorsagia circumcincta</name>
    <name type="common">Brown stomach worm</name>
    <name type="synonym">Ostertagia circumcincta</name>
    <dbReference type="NCBI Taxonomy" id="45464"/>
    <lineage>
        <taxon>Eukaryota</taxon>
        <taxon>Metazoa</taxon>
        <taxon>Ecdysozoa</taxon>
        <taxon>Nematoda</taxon>
        <taxon>Chromadorea</taxon>
        <taxon>Rhabditida</taxon>
        <taxon>Rhabditina</taxon>
        <taxon>Rhabditomorpha</taxon>
        <taxon>Strongyloidea</taxon>
        <taxon>Trichostrongylidae</taxon>
        <taxon>Teladorsagia</taxon>
    </lineage>
</organism>
<keyword evidence="2" id="KW-0812">Transmembrane</keyword>
<evidence type="ECO:0000256" key="1">
    <source>
        <dbReference type="ARBA" id="ARBA00004370"/>
    </source>
</evidence>
<reference evidence="8 9" key="1">
    <citation type="submission" date="2015-09" db="EMBL/GenBank/DDBJ databases">
        <title>Draft genome of the parasitic nematode Teladorsagia circumcincta isolate WARC Sus (inbred).</title>
        <authorList>
            <person name="Mitreva M."/>
        </authorList>
    </citation>
    <scope>NUCLEOTIDE SEQUENCE [LARGE SCALE GENOMIC DNA]</scope>
    <source>
        <strain evidence="8 9">S</strain>
    </source>
</reference>
<dbReference type="InterPro" id="IPR003886">
    <property type="entry name" value="NIDO_dom"/>
</dbReference>
<dbReference type="OrthoDB" id="6051552at2759"/>
<dbReference type="Pfam" id="PF23263">
    <property type="entry name" value="C8-3_MUC4"/>
    <property type="match status" value="1"/>
</dbReference>
<protein>
    <submittedName>
        <fullName evidence="8">AMOP domain protein</fullName>
    </submittedName>
</protein>
<dbReference type="Pfam" id="PF03782">
    <property type="entry name" value="AMOP"/>
    <property type="match status" value="1"/>
</dbReference>
<evidence type="ECO:0000256" key="5">
    <source>
        <dbReference type="ARBA" id="ARBA00023157"/>
    </source>
</evidence>
<keyword evidence="3" id="KW-1133">Transmembrane helix</keyword>
<gene>
    <name evidence="8" type="ORF">TELCIR_03962</name>
</gene>
<dbReference type="GO" id="GO:0007160">
    <property type="term" value="P:cell-matrix adhesion"/>
    <property type="evidence" value="ECO:0007669"/>
    <property type="project" value="InterPro"/>
</dbReference>
<keyword evidence="5" id="KW-1015">Disulfide bond</keyword>
<dbReference type="Pfam" id="PF06119">
    <property type="entry name" value="NIDO"/>
    <property type="match status" value="1"/>
</dbReference>
<dbReference type="EMBL" id="KZ345344">
    <property type="protein sequence ID" value="PIO74034.1"/>
    <property type="molecule type" value="Genomic_DNA"/>
</dbReference>
<keyword evidence="4" id="KW-0472">Membrane</keyword>
<dbReference type="InterPro" id="IPR051495">
    <property type="entry name" value="Epithelial_Barrier/Signaling"/>
</dbReference>
<dbReference type="PANTHER" id="PTHR13802:SF52">
    <property type="entry name" value="MUCIN-4"/>
    <property type="match status" value="1"/>
</dbReference>
<dbReference type="InterPro" id="IPR056619">
    <property type="entry name" value="C8-3_MUC4"/>
</dbReference>
<evidence type="ECO:0000256" key="3">
    <source>
        <dbReference type="ARBA" id="ARBA00022989"/>
    </source>
</evidence>
<dbReference type="PROSITE" id="PS50856">
    <property type="entry name" value="AMOP"/>
    <property type="match status" value="1"/>
</dbReference>
<dbReference type="AlphaFoldDB" id="A0A2G9UUW5"/>
<evidence type="ECO:0000259" key="7">
    <source>
        <dbReference type="PROSITE" id="PS51220"/>
    </source>
</evidence>
<dbReference type="SMART" id="SM00723">
    <property type="entry name" value="AMOP"/>
    <property type="match status" value="1"/>
</dbReference>
<dbReference type="PANTHER" id="PTHR13802">
    <property type="entry name" value="MUCIN 4-RELATED"/>
    <property type="match status" value="1"/>
</dbReference>
<dbReference type="SUPFAM" id="SSF81296">
    <property type="entry name" value="E set domains"/>
    <property type="match status" value="1"/>
</dbReference>
<evidence type="ECO:0000313" key="9">
    <source>
        <dbReference type="Proteomes" id="UP000230423"/>
    </source>
</evidence>
<comment type="subcellular location">
    <subcellularLocation>
        <location evidence="1">Membrane</location>
    </subcellularLocation>
</comment>
<dbReference type="PROSITE" id="PS51220">
    <property type="entry name" value="NIDO"/>
    <property type="match status" value="1"/>
</dbReference>
<feature type="domain" description="AMOP" evidence="6">
    <location>
        <begin position="437"/>
        <end position="595"/>
    </location>
</feature>
<dbReference type="Proteomes" id="UP000230423">
    <property type="component" value="Unassembled WGS sequence"/>
</dbReference>
<name>A0A2G9UUW5_TELCI</name>
<dbReference type="InterPro" id="IPR014756">
    <property type="entry name" value="Ig_E-set"/>
</dbReference>
<evidence type="ECO:0000256" key="2">
    <source>
        <dbReference type="ARBA" id="ARBA00022692"/>
    </source>
</evidence>
<evidence type="ECO:0000259" key="6">
    <source>
        <dbReference type="PROSITE" id="PS50856"/>
    </source>
</evidence>
<dbReference type="GO" id="GO:0016020">
    <property type="term" value="C:membrane"/>
    <property type="evidence" value="ECO:0007669"/>
    <property type="project" value="UniProtKB-SubCell"/>
</dbReference>
<keyword evidence="9" id="KW-1185">Reference proteome</keyword>
<dbReference type="InterPro" id="IPR005533">
    <property type="entry name" value="AMOP_dom"/>
</dbReference>
<accession>A0A2G9UUW5</accession>
<evidence type="ECO:0000256" key="4">
    <source>
        <dbReference type="ARBA" id="ARBA00023136"/>
    </source>
</evidence>